<reference evidence="2 3" key="1">
    <citation type="journal article" date="2020" name="Antonie Van Leeuwenhoek">
        <title>Rhodopirellula heiligendammensis sp. nov., Rhodopirellula pilleata sp. nov., and Rhodopirellula solitaria sp. nov. isolated from natural or artificial marine surfaces in Northern Germany and California, USA, and emended description of the genus Rhodopirellula.</title>
        <authorList>
            <person name="Kallscheuer N."/>
            <person name="Wiegand S."/>
            <person name="Jogler M."/>
            <person name="Boedeker C."/>
            <person name="Peeters S.H."/>
            <person name="Rast P."/>
            <person name="Heuer A."/>
            <person name="Jetten M.S.M."/>
            <person name="Rohde M."/>
            <person name="Jogler C."/>
        </authorList>
    </citation>
    <scope>NUCLEOTIDE SEQUENCE [LARGE SCALE GENOMIC DNA]</scope>
    <source>
        <strain evidence="2 3">Poly21</strain>
    </source>
</reference>
<dbReference type="InterPro" id="IPR015943">
    <property type="entry name" value="WD40/YVTN_repeat-like_dom_sf"/>
</dbReference>
<evidence type="ECO:0000313" key="2">
    <source>
        <dbReference type="EMBL" id="TWU15903.1"/>
    </source>
</evidence>
<dbReference type="SUPFAM" id="SSF50998">
    <property type="entry name" value="Quinoprotein alcohol dehydrogenase-like"/>
    <property type="match status" value="1"/>
</dbReference>
<dbReference type="Pfam" id="PF13360">
    <property type="entry name" value="PQQ_2"/>
    <property type="match status" value="1"/>
</dbReference>
<accession>A0A5C6BUG0</accession>
<dbReference type="Gene3D" id="2.130.10.10">
    <property type="entry name" value="YVTN repeat-like/Quinoprotein amine dehydrogenase"/>
    <property type="match status" value="1"/>
</dbReference>
<dbReference type="AlphaFoldDB" id="A0A5C6BUG0"/>
<dbReference type="PANTHER" id="PTHR34512">
    <property type="entry name" value="CELL SURFACE PROTEIN"/>
    <property type="match status" value="1"/>
</dbReference>
<feature type="domain" description="Pyrrolo-quinoline quinone repeat" evidence="1">
    <location>
        <begin position="93"/>
        <end position="373"/>
    </location>
</feature>
<sequence>MMTCTLLICSACTSLRTVIAEQPGGPATASWPRFLNIDFSGAAKLEDGVGSAANWQWQQPTACRWSLSLGDGYGLGVIDQGAYFHFDAFESQERLRKIEMRSGKVLWSVSDPLSYRDMYGYETGPRCAPTIDDDQIFTLGVAGGLTARSIDDGKIQWRVETNEQYHVVQNFFGAGSAPLVLGDAVLVMIGGSPEIDQRIAPGRLERVSPDGSLVVAFDRHTGKELWKCGDDLASYSSPRTVHLNDHDYVLFFAREGLHVIDPQNGKSIGSVHYRSNLVESVNAMVPVVDGNRVLISECYEMGASLFEITISHGDAKFEVVWADEAGNRRAQSLRSHLSTPVLQDGYLYACSGRNAPDSDFRCLEFSTGEVQWTSLARRRSTASRIGDVLIILQEDGELHLARCTPERFDQLGVWPLDIATDERPAITYPCWSAPIIAGNCFLVRGNDTLLCLELPALP</sequence>
<proteinExistence type="predicted"/>
<comment type="caution">
    <text evidence="2">The sequence shown here is derived from an EMBL/GenBank/DDBJ whole genome shotgun (WGS) entry which is preliminary data.</text>
</comment>
<dbReference type="InterPro" id="IPR002372">
    <property type="entry name" value="PQQ_rpt_dom"/>
</dbReference>
<dbReference type="Proteomes" id="UP000319908">
    <property type="component" value="Unassembled WGS sequence"/>
</dbReference>
<evidence type="ECO:0000259" key="1">
    <source>
        <dbReference type="Pfam" id="PF13360"/>
    </source>
</evidence>
<evidence type="ECO:0000313" key="3">
    <source>
        <dbReference type="Proteomes" id="UP000319908"/>
    </source>
</evidence>
<protein>
    <submittedName>
        <fullName evidence="2">Outer membrane protein assembly factor BamB</fullName>
    </submittedName>
</protein>
<dbReference type="InterPro" id="IPR011047">
    <property type="entry name" value="Quinoprotein_ADH-like_sf"/>
</dbReference>
<keyword evidence="3" id="KW-1185">Reference proteome</keyword>
<dbReference type="RefSeq" id="WP_146407663.1">
    <property type="nucleotide sequence ID" value="NZ_SJPU01000002.1"/>
</dbReference>
<gene>
    <name evidence="2" type="primary">bamB_2</name>
    <name evidence="2" type="ORF">Poly21_31060</name>
</gene>
<dbReference type="EMBL" id="SJPU01000002">
    <property type="protein sequence ID" value="TWU15903.1"/>
    <property type="molecule type" value="Genomic_DNA"/>
</dbReference>
<dbReference type="OrthoDB" id="9815737at2"/>
<name>A0A5C6BUG0_9BACT</name>
<organism evidence="2 3">
    <name type="scientific">Allorhodopirellula heiligendammensis</name>
    <dbReference type="NCBI Taxonomy" id="2714739"/>
    <lineage>
        <taxon>Bacteria</taxon>
        <taxon>Pseudomonadati</taxon>
        <taxon>Planctomycetota</taxon>
        <taxon>Planctomycetia</taxon>
        <taxon>Pirellulales</taxon>
        <taxon>Pirellulaceae</taxon>
        <taxon>Allorhodopirellula</taxon>
    </lineage>
</organism>
<dbReference type="PANTHER" id="PTHR34512:SF30">
    <property type="entry name" value="OUTER MEMBRANE PROTEIN ASSEMBLY FACTOR BAMB"/>
    <property type="match status" value="1"/>
</dbReference>